<feature type="region of interest" description="Disordered" evidence="2">
    <location>
        <begin position="1"/>
        <end position="22"/>
    </location>
</feature>
<evidence type="ECO:0000313" key="4">
    <source>
        <dbReference type="EMBL" id="GAA2147727.1"/>
    </source>
</evidence>
<reference evidence="5" key="1">
    <citation type="journal article" date="2019" name="Int. J. Syst. Evol. Microbiol.">
        <title>The Global Catalogue of Microorganisms (GCM) 10K type strain sequencing project: providing services to taxonomists for standard genome sequencing and annotation.</title>
        <authorList>
            <consortium name="The Broad Institute Genomics Platform"/>
            <consortium name="The Broad Institute Genome Sequencing Center for Infectious Disease"/>
            <person name="Wu L."/>
            <person name="Ma J."/>
        </authorList>
    </citation>
    <scope>NUCLEOTIDE SEQUENCE [LARGE SCALE GENOMIC DNA]</scope>
    <source>
        <strain evidence="5">JCM 16022</strain>
    </source>
</reference>
<dbReference type="InterPro" id="IPR050570">
    <property type="entry name" value="Cell_wall_metabolism_enzyme"/>
</dbReference>
<keyword evidence="1" id="KW-0732">Signal</keyword>
<name>A0ABP5LMP7_9ACTN</name>
<feature type="region of interest" description="Disordered" evidence="2">
    <location>
        <begin position="45"/>
        <end position="75"/>
    </location>
</feature>
<dbReference type="Gene3D" id="2.70.70.10">
    <property type="entry name" value="Glucose Permease (Domain IIA)"/>
    <property type="match status" value="1"/>
</dbReference>
<comment type="caution">
    <text evidence="4">The sequence shown here is derived from an EMBL/GenBank/DDBJ whole genome shotgun (WGS) entry which is preliminary data.</text>
</comment>
<feature type="domain" description="M23ase beta-sheet core" evidence="3">
    <location>
        <begin position="95"/>
        <end position="188"/>
    </location>
</feature>
<proteinExistence type="predicted"/>
<evidence type="ECO:0000256" key="1">
    <source>
        <dbReference type="ARBA" id="ARBA00022729"/>
    </source>
</evidence>
<dbReference type="EMBL" id="BAAAQR010000007">
    <property type="protein sequence ID" value="GAA2147727.1"/>
    <property type="molecule type" value="Genomic_DNA"/>
</dbReference>
<protein>
    <recommendedName>
        <fullName evidence="3">M23ase beta-sheet core domain-containing protein</fullName>
    </recommendedName>
</protein>
<feature type="compositionally biased region" description="Pro residues" evidence="2">
    <location>
        <begin position="60"/>
        <end position="69"/>
    </location>
</feature>
<sequence>MAGLRPGQAAGMRPGTPSCTARRTRLPGLALVVVLGAALALSGAGAAPGAPGEPFETARPSPPQEPPDPVGVWPLEPVPEVVAGFDPPSSTWGAGHRGVDLLGAVGRPVRTALAGTVSFAGSIAGRGVVVVDHGDTRTTYEPVRAEVAVGDAVAAGDRIGVLQLPGSHCFPRACLHWGWLRGTTYLDPLGLVGAGPVRLLPLWRQVPVDALPDEVPSPLPRPRSPYAGWRPLVELLLAAD</sequence>
<evidence type="ECO:0000256" key="2">
    <source>
        <dbReference type="SAM" id="MobiDB-lite"/>
    </source>
</evidence>
<evidence type="ECO:0000313" key="5">
    <source>
        <dbReference type="Proteomes" id="UP001501771"/>
    </source>
</evidence>
<dbReference type="InterPro" id="IPR016047">
    <property type="entry name" value="M23ase_b-sheet_dom"/>
</dbReference>
<dbReference type="Pfam" id="PF01551">
    <property type="entry name" value="Peptidase_M23"/>
    <property type="match status" value="1"/>
</dbReference>
<keyword evidence="5" id="KW-1185">Reference proteome</keyword>
<dbReference type="PANTHER" id="PTHR21666">
    <property type="entry name" value="PEPTIDASE-RELATED"/>
    <property type="match status" value="1"/>
</dbReference>
<dbReference type="CDD" id="cd12797">
    <property type="entry name" value="M23_peptidase"/>
    <property type="match status" value="1"/>
</dbReference>
<dbReference type="InterPro" id="IPR011055">
    <property type="entry name" value="Dup_hybrid_motif"/>
</dbReference>
<organism evidence="4 5">
    <name type="scientific">Nocardioides koreensis</name>
    <dbReference type="NCBI Taxonomy" id="433651"/>
    <lineage>
        <taxon>Bacteria</taxon>
        <taxon>Bacillati</taxon>
        <taxon>Actinomycetota</taxon>
        <taxon>Actinomycetes</taxon>
        <taxon>Propionibacteriales</taxon>
        <taxon>Nocardioidaceae</taxon>
        <taxon>Nocardioides</taxon>
    </lineage>
</organism>
<accession>A0ABP5LMP7</accession>
<dbReference type="PANTHER" id="PTHR21666:SF289">
    <property type="entry name" value="L-ALA--D-GLU ENDOPEPTIDASE"/>
    <property type="match status" value="1"/>
</dbReference>
<dbReference type="Proteomes" id="UP001501771">
    <property type="component" value="Unassembled WGS sequence"/>
</dbReference>
<gene>
    <name evidence="4" type="ORF">GCM10009844_25210</name>
</gene>
<evidence type="ECO:0000259" key="3">
    <source>
        <dbReference type="Pfam" id="PF01551"/>
    </source>
</evidence>
<dbReference type="SUPFAM" id="SSF51261">
    <property type="entry name" value="Duplicated hybrid motif"/>
    <property type="match status" value="1"/>
</dbReference>